<dbReference type="Proteomes" id="UP000078492">
    <property type="component" value="Unassembled WGS sequence"/>
</dbReference>
<gene>
    <name evidence="1" type="ORF">ALC57_15678</name>
</gene>
<reference evidence="1 2" key="1">
    <citation type="submission" date="2015-09" db="EMBL/GenBank/DDBJ databases">
        <title>Trachymyrmex cornetzi WGS genome.</title>
        <authorList>
            <person name="Nygaard S."/>
            <person name="Hu H."/>
            <person name="Boomsma J."/>
            <person name="Zhang G."/>
        </authorList>
    </citation>
    <scope>NUCLEOTIDE SEQUENCE [LARGE SCALE GENOMIC DNA]</scope>
    <source>
        <strain evidence="1">Tcor2-1</strain>
        <tissue evidence="1">Whole body</tissue>
    </source>
</reference>
<dbReference type="EMBL" id="KQ980855">
    <property type="protein sequence ID" value="KYN12159.1"/>
    <property type="molecule type" value="Genomic_DNA"/>
</dbReference>
<proteinExistence type="predicted"/>
<dbReference type="CDD" id="cd10442">
    <property type="entry name" value="GIY-YIG_PLEs"/>
    <property type="match status" value="1"/>
</dbReference>
<keyword evidence="2" id="KW-1185">Reference proteome</keyword>
<dbReference type="STRING" id="471704.A0A151IWF4"/>
<name>A0A151IWF4_9HYME</name>
<dbReference type="InterPro" id="IPR035901">
    <property type="entry name" value="GIY-YIG_endonuc_sf"/>
</dbReference>
<protein>
    <recommendedName>
        <fullName evidence="3">Reverse transcriptase domain-containing protein</fullName>
    </recommendedName>
</protein>
<dbReference type="AlphaFoldDB" id="A0A151IWF4"/>
<accession>A0A151IWF4</accession>
<evidence type="ECO:0008006" key="3">
    <source>
        <dbReference type="Google" id="ProtNLM"/>
    </source>
</evidence>
<sequence length="391" mass="45285">MPLLYKSLAERLREEMEGKGLITSNQTGFRKGMGIVDNELQNTANDFLKTVKRFIEQFGSENVFNSDQSGFQLEIHSGRSLFNVGVKKVERVVQFISSTTHSYTIQPIISCNGNLLPPLFIVLKEANGIFGPRVQETLFTTINVIVKASKSGKMISEDYFVNIGSNSVLLINSWIINLCFTIKVLLENDYQLNFKFENINNRLKNIIMASDRKISSSSIFDNTFVTFFFIYEIQSIVSSVIKNISFEVIRLNIAAFNSPLDVTTNKLREFIRVYKNPLPRDKRSNVVYKISCRSCDASYVGQMCRQLRSRITEHKNHIRWNTYTRNVITEHRLQEDHDFDWDNVTILDEEPHYRKRLISEMMFIRRQTHGLNLQTDMEGLPKAYLSIIDKL</sequence>
<dbReference type="Gene3D" id="3.40.1440.10">
    <property type="entry name" value="GIY-YIG endonuclease"/>
    <property type="match status" value="1"/>
</dbReference>
<evidence type="ECO:0000313" key="2">
    <source>
        <dbReference type="Proteomes" id="UP000078492"/>
    </source>
</evidence>
<organism evidence="1 2">
    <name type="scientific">Trachymyrmex cornetzi</name>
    <dbReference type="NCBI Taxonomy" id="471704"/>
    <lineage>
        <taxon>Eukaryota</taxon>
        <taxon>Metazoa</taxon>
        <taxon>Ecdysozoa</taxon>
        <taxon>Arthropoda</taxon>
        <taxon>Hexapoda</taxon>
        <taxon>Insecta</taxon>
        <taxon>Pterygota</taxon>
        <taxon>Neoptera</taxon>
        <taxon>Endopterygota</taxon>
        <taxon>Hymenoptera</taxon>
        <taxon>Apocrita</taxon>
        <taxon>Aculeata</taxon>
        <taxon>Formicoidea</taxon>
        <taxon>Formicidae</taxon>
        <taxon>Myrmicinae</taxon>
        <taxon>Trachymyrmex</taxon>
    </lineage>
</organism>
<evidence type="ECO:0000313" key="1">
    <source>
        <dbReference type="EMBL" id="KYN12159.1"/>
    </source>
</evidence>